<dbReference type="EMBL" id="FMYP01000015">
    <property type="protein sequence ID" value="SDC03851.1"/>
    <property type="molecule type" value="Genomic_DNA"/>
</dbReference>
<sequence>MKGWLKALLFFFTWLLAQIAITSPIMLVLGTTGETINNVSTQDRAIIQLITGILQLLGSAVVIYLFLKYIDKAPFKTLGFSSKGKARHLIAGLLLGTGLISIGILVLMAAGMITLTVTNPNLVWIFASMILFVIVAVNEEAMTRGYLLRVLMESGNKYWALIISALIFALLHGLNPNISLTALINLFLAGVLLGVYYIHYKNLWFSIGLHFTWNFFQGPIWGSNVSGTTGESLFSQQLSGNELITGGAFGFEASLMCTILVVLAIIAVDLWARRSQTKSLHGKPDPI</sequence>
<proteinExistence type="predicted"/>
<dbReference type="RefSeq" id="WP_092436861.1">
    <property type="nucleotide sequence ID" value="NZ_FMYP01000015.1"/>
</dbReference>
<dbReference type="GO" id="GO:0080120">
    <property type="term" value="P:CAAX-box protein maturation"/>
    <property type="evidence" value="ECO:0007669"/>
    <property type="project" value="UniProtKB-ARBA"/>
</dbReference>
<feature type="transmembrane region" description="Helical" evidence="1">
    <location>
        <begin position="46"/>
        <end position="67"/>
    </location>
</feature>
<dbReference type="Proteomes" id="UP000199452">
    <property type="component" value="Unassembled WGS sequence"/>
</dbReference>
<keyword evidence="4" id="KW-1185">Reference proteome</keyword>
<dbReference type="PANTHER" id="PTHR39430">
    <property type="entry name" value="MEMBRANE-ASSOCIATED PROTEASE-RELATED"/>
    <property type="match status" value="1"/>
</dbReference>
<accession>A0A1G6IBJ4</accession>
<dbReference type="AlphaFoldDB" id="A0A1G6IBJ4"/>
<feature type="transmembrane region" description="Helical" evidence="1">
    <location>
        <begin position="180"/>
        <end position="198"/>
    </location>
</feature>
<feature type="transmembrane region" description="Helical" evidence="1">
    <location>
        <begin position="243"/>
        <end position="268"/>
    </location>
</feature>
<feature type="domain" description="CAAX prenyl protease 2/Lysostaphin resistance protein A-like" evidence="2">
    <location>
        <begin position="124"/>
        <end position="216"/>
    </location>
</feature>
<dbReference type="OrthoDB" id="324900at2"/>
<organism evidence="3 4">
    <name type="scientific">Williamwhitmania taraxaci</name>
    <dbReference type="NCBI Taxonomy" id="1640674"/>
    <lineage>
        <taxon>Bacteria</taxon>
        <taxon>Pseudomonadati</taxon>
        <taxon>Bacteroidota</taxon>
        <taxon>Bacteroidia</taxon>
        <taxon>Bacteroidales</taxon>
        <taxon>Williamwhitmaniaceae</taxon>
        <taxon>Williamwhitmania</taxon>
    </lineage>
</organism>
<dbReference type="Pfam" id="PF02517">
    <property type="entry name" value="Rce1-like"/>
    <property type="match status" value="1"/>
</dbReference>
<dbReference type="GO" id="GO:0004175">
    <property type="term" value="F:endopeptidase activity"/>
    <property type="evidence" value="ECO:0007669"/>
    <property type="project" value="UniProtKB-ARBA"/>
</dbReference>
<keyword evidence="1" id="KW-1133">Transmembrane helix</keyword>
<keyword evidence="1" id="KW-0472">Membrane</keyword>
<name>A0A1G6IBJ4_9BACT</name>
<keyword evidence="1" id="KW-0812">Transmembrane</keyword>
<evidence type="ECO:0000259" key="2">
    <source>
        <dbReference type="Pfam" id="PF02517"/>
    </source>
</evidence>
<feature type="transmembrane region" description="Helical" evidence="1">
    <location>
        <begin position="158"/>
        <end position="174"/>
    </location>
</feature>
<feature type="transmembrane region" description="Helical" evidence="1">
    <location>
        <begin position="88"/>
        <end position="115"/>
    </location>
</feature>
<protein>
    <recommendedName>
        <fullName evidence="2">CAAX prenyl protease 2/Lysostaphin resistance protein A-like domain-containing protein</fullName>
    </recommendedName>
</protein>
<evidence type="ECO:0000256" key="1">
    <source>
        <dbReference type="SAM" id="Phobius"/>
    </source>
</evidence>
<feature type="transmembrane region" description="Helical" evidence="1">
    <location>
        <begin position="121"/>
        <end position="137"/>
    </location>
</feature>
<evidence type="ECO:0000313" key="3">
    <source>
        <dbReference type="EMBL" id="SDC03851.1"/>
    </source>
</evidence>
<feature type="transmembrane region" description="Helical" evidence="1">
    <location>
        <begin position="203"/>
        <end position="223"/>
    </location>
</feature>
<dbReference type="InterPro" id="IPR003675">
    <property type="entry name" value="Rce1/LyrA-like_dom"/>
</dbReference>
<dbReference type="PANTHER" id="PTHR39430:SF1">
    <property type="entry name" value="PROTEASE"/>
    <property type="match status" value="1"/>
</dbReference>
<evidence type="ECO:0000313" key="4">
    <source>
        <dbReference type="Proteomes" id="UP000199452"/>
    </source>
</evidence>
<reference evidence="3 4" key="1">
    <citation type="submission" date="2016-09" db="EMBL/GenBank/DDBJ databases">
        <authorList>
            <person name="Capua I."/>
            <person name="De Benedictis P."/>
            <person name="Joannis T."/>
            <person name="Lombin L.H."/>
            <person name="Cattoli G."/>
        </authorList>
    </citation>
    <scope>NUCLEOTIDE SEQUENCE [LARGE SCALE GENOMIC DNA]</scope>
    <source>
        <strain evidence="3 4">A7P-90m</strain>
    </source>
</reference>
<dbReference type="STRING" id="1640674.SAMN05216323_101536"/>
<gene>
    <name evidence="3" type="ORF">SAMN05216323_101536</name>
</gene>